<dbReference type="RefSeq" id="WP_047254598.1">
    <property type="nucleotide sequence ID" value="NZ_CAWMFK010000075.1"/>
</dbReference>
<proteinExistence type="predicted"/>
<protein>
    <submittedName>
        <fullName evidence="1">Helix-turn-helix domain-containing protein</fullName>
    </submittedName>
</protein>
<dbReference type="PROSITE" id="PS50943">
    <property type="entry name" value="HTH_CROC1"/>
    <property type="match status" value="1"/>
</dbReference>
<dbReference type="InterPro" id="IPR010982">
    <property type="entry name" value="Lambda_DNA-bd_dom_sf"/>
</dbReference>
<dbReference type="Proteomes" id="UP000829116">
    <property type="component" value="Chromosome"/>
</dbReference>
<evidence type="ECO:0000313" key="2">
    <source>
        <dbReference type="Proteomes" id="UP000829116"/>
    </source>
</evidence>
<dbReference type="SMART" id="SM00530">
    <property type="entry name" value="HTH_XRE"/>
    <property type="match status" value="1"/>
</dbReference>
<sequence>MKEKYIVSSLAGAKIKKLRKNEGYTVNQLARLIDKSEQQLFRYERGVSKIDLDTIIKCLKVLKTNMTSFFDELAIEARDMAELERYRQDQHYKY</sequence>
<dbReference type="EMBL" id="CP093245">
    <property type="protein sequence ID" value="UNH30037.1"/>
    <property type="molecule type" value="Genomic_DNA"/>
</dbReference>
<dbReference type="Gene3D" id="1.10.260.40">
    <property type="entry name" value="lambda repressor-like DNA-binding domains"/>
    <property type="match status" value="1"/>
</dbReference>
<dbReference type="AlphaFoldDB" id="A0A9Q8Q111"/>
<dbReference type="GO" id="GO:0003677">
    <property type="term" value="F:DNA binding"/>
    <property type="evidence" value="ECO:0007669"/>
    <property type="project" value="InterPro"/>
</dbReference>
<dbReference type="InterPro" id="IPR001387">
    <property type="entry name" value="Cro/C1-type_HTH"/>
</dbReference>
<dbReference type="SUPFAM" id="SSF47413">
    <property type="entry name" value="lambda repressor-like DNA-binding domains"/>
    <property type="match status" value="1"/>
</dbReference>
<name>A0A9Q8Q111_9GAMM</name>
<reference evidence="1" key="1">
    <citation type="submission" date="2022-03" db="EMBL/GenBank/DDBJ databases">
        <title>ESBL-producing Moellerella wisconsensis and Escherichia marmotae isolated from wild game meat.</title>
        <authorList>
            <person name="Biggel M."/>
        </authorList>
    </citation>
    <scope>NUCLEOTIDE SEQUENCE</scope>
    <source>
        <strain evidence="1">W51</strain>
    </source>
</reference>
<dbReference type="CDD" id="cd00093">
    <property type="entry name" value="HTH_XRE"/>
    <property type="match status" value="1"/>
</dbReference>
<organism evidence="1 2">
    <name type="scientific">Moellerella wisconsensis</name>
    <dbReference type="NCBI Taxonomy" id="158849"/>
    <lineage>
        <taxon>Bacteria</taxon>
        <taxon>Pseudomonadati</taxon>
        <taxon>Pseudomonadota</taxon>
        <taxon>Gammaproteobacteria</taxon>
        <taxon>Enterobacterales</taxon>
        <taxon>Morganellaceae</taxon>
        <taxon>Moellerella</taxon>
    </lineage>
</organism>
<dbReference type="GeneID" id="79718031"/>
<dbReference type="Pfam" id="PF01381">
    <property type="entry name" value="HTH_3"/>
    <property type="match status" value="1"/>
</dbReference>
<gene>
    <name evidence="1" type="ORF">MNY72_11860</name>
</gene>
<evidence type="ECO:0000313" key="1">
    <source>
        <dbReference type="EMBL" id="UNH30037.1"/>
    </source>
</evidence>
<accession>A0A9Q8Q111</accession>